<accession>A0A6P0CFH3</accession>
<dbReference type="InterPro" id="IPR048868">
    <property type="entry name" value="OGG-like_put"/>
</dbReference>
<dbReference type="Proteomes" id="UP000468591">
    <property type="component" value="Unassembled WGS sequence"/>
</dbReference>
<dbReference type="EMBL" id="JAABNT010000027">
    <property type="protein sequence ID" value="NEK24909.1"/>
    <property type="molecule type" value="Genomic_DNA"/>
</dbReference>
<evidence type="ECO:0000313" key="2">
    <source>
        <dbReference type="Proteomes" id="UP000468591"/>
    </source>
</evidence>
<dbReference type="AlphaFoldDB" id="A0A6P0CFH3"/>
<evidence type="ECO:0000313" key="1">
    <source>
        <dbReference type="EMBL" id="NEK24909.1"/>
    </source>
</evidence>
<sequence length="240" mass="27623">MLLSELALHQPAKFDDICGQFQELFPAPDLVAASQDYRWPESATSEQTLRKRTETAASFASWSNQGLSSAEATEHLRNVHKWGFGGQDLNRRQRYIYDKPYIDDLLTMLAAWRDRTDRDEMRSTLVHVLTFPYIGIARVSKWICFLDQQSYAIYDSRVSLALRKIEIEGRRIFPTLGAKSAGRPYQDYVGASPEIRARKITEVYCLFCDVLSAVKNDCEFEEVADVEIALFMLGVKKQYW</sequence>
<dbReference type="Pfam" id="PF21790">
    <property type="entry name" value="OGG"/>
    <property type="match status" value="1"/>
</dbReference>
<gene>
    <name evidence="1" type="ORF">GV827_21290</name>
</gene>
<reference evidence="1 2" key="1">
    <citation type="submission" date="2020-01" db="EMBL/GenBank/DDBJ databases">
        <title>Sulfitobacter sediminilitoris sp. nov., isolated from a tidal flat.</title>
        <authorList>
            <person name="Park S."/>
            <person name="Yoon J.-H."/>
        </authorList>
    </citation>
    <scope>NUCLEOTIDE SEQUENCE [LARGE SCALE GENOMIC DNA]</scope>
    <source>
        <strain evidence="1 2">JBTF-M27</strain>
    </source>
</reference>
<proteinExistence type="predicted"/>
<name>A0A6P0CFH3_9RHOB</name>
<keyword evidence="2" id="KW-1185">Reference proteome</keyword>
<comment type="caution">
    <text evidence="1">The sequence shown here is derived from an EMBL/GenBank/DDBJ whole genome shotgun (WGS) entry which is preliminary data.</text>
</comment>
<organism evidence="1 2">
    <name type="scientific">Sulfitobacter sediminilitoris</name>
    <dbReference type="NCBI Taxonomy" id="2698830"/>
    <lineage>
        <taxon>Bacteria</taxon>
        <taxon>Pseudomonadati</taxon>
        <taxon>Pseudomonadota</taxon>
        <taxon>Alphaproteobacteria</taxon>
        <taxon>Rhodobacterales</taxon>
        <taxon>Roseobacteraceae</taxon>
        <taxon>Sulfitobacter</taxon>
    </lineage>
</organism>
<protein>
    <submittedName>
        <fullName evidence="1">Uncharacterized protein</fullName>
    </submittedName>
</protein>
<dbReference type="RefSeq" id="WP_164356001.1">
    <property type="nucleotide sequence ID" value="NZ_JAABNT010000027.1"/>
</dbReference>